<dbReference type="PROSITE" id="PS50850">
    <property type="entry name" value="MFS"/>
    <property type="match status" value="1"/>
</dbReference>
<accession>A0A1I5GN60</accession>
<dbReference type="Proteomes" id="UP000199614">
    <property type="component" value="Unassembled WGS sequence"/>
</dbReference>
<dbReference type="GO" id="GO:0005886">
    <property type="term" value="C:plasma membrane"/>
    <property type="evidence" value="ECO:0007669"/>
    <property type="project" value="UniProtKB-SubCell"/>
</dbReference>
<dbReference type="InterPro" id="IPR020846">
    <property type="entry name" value="MFS_dom"/>
</dbReference>
<dbReference type="Pfam" id="PF11700">
    <property type="entry name" value="ATG22"/>
    <property type="match status" value="1"/>
</dbReference>
<keyword evidence="3 5" id="KW-1133">Transmembrane helix</keyword>
<dbReference type="AlphaFoldDB" id="A0A1I5GN60"/>
<keyword evidence="8" id="KW-1185">Reference proteome</keyword>
<comment type="subcellular location">
    <subcellularLocation>
        <location evidence="1">Cell membrane</location>
        <topology evidence="1">Multi-pass membrane protein</topology>
    </subcellularLocation>
</comment>
<name>A0A1I5GN60_PSUAM</name>
<dbReference type="GO" id="GO:0022857">
    <property type="term" value="F:transmembrane transporter activity"/>
    <property type="evidence" value="ECO:0007669"/>
    <property type="project" value="InterPro"/>
</dbReference>
<gene>
    <name evidence="7" type="ORF">SAMN05216207_104819</name>
</gene>
<feature type="transmembrane region" description="Helical" evidence="5">
    <location>
        <begin position="105"/>
        <end position="123"/>
    </location>
</feature>
<reference evidence="7 8" key="1">
    <citation type="submission" date="2016-10" db="EMBL/GenBank/DDBJ databases">
        <authorList>
            <person name="de Groot N.N."/>
        </authorList>
    </citation>
    <scope>NUCLEOTIDE SEQUENCE [LARGE SCALE GENOMIC DNA]</scope>
    <source>
        <strain evidence="7 8">CGMCC 4.1877</strain>
    </source>
</reference>
<proteinExistence type="predicted"/>
<evidence type="ECO:0000313" key="7">
    <source>
        <dbReference type="EMBL" id="SFO36991.1"/>
    </source>
</evidence>
<dbReference type="STRING" id="260086.SAMN05216207_104819"/>
<organism evidence="7 8">
    <name type="scientific">Pseudonocardia ammonioxydans</name>
    <dbReference type="NCBI Taxonomy" id="260086"/>
    <lineage>
        <taxon>Bacteria</taxon>
        <taxon>Bacillati</taxon>
        <taxon>Actinomycetota</taxon>
        <taxon>Actinomycetes</taxon>
        <taxon>Pseudonocardiales</taxon>
        <taxon>Pseudonocardiaceae</taxon>
        <taxon>Pseudonocardia</taxon>
    </lineage>
</organism>
<protein>
    <submittedName>
        <fullName evidence="7">Effluxer Atg22 like</fullName>
    </submittedName>
</protein>
<keyword evidence="4 5" id="KW-0472">Membrane</keyword>
<evidence type="ECO:0000256" key="2">
    <source>
        <dbReference type="ARBA" id="ARBA00022692"/>
    </source>
</evidence>
<evidence type="ECO:0000256" key="5">
    <source>
        <dbReference type="SAM" id="Phobius"/>
    </source>
</evidence>
<sequence>MPVARHSDRTGERRWHLAVPCAVAAHGFALSTYFEQPFLALAATALAMIGLMAAVPVFWNLPSAVLTGAAAASGIALVNSLSNLSGFVGPSVIGLITQATGSSRAGIVILALFLFVAAGLALTTRRERPVLEPAEQPARPTSYQVPET</sequence>
<feature type="domain" description="Major facilitator superfamily (MFS) profile" evidence="6">
    <location>
        <begin position="1"/>
        <end position="129"/>
    </location>
</feature>
<dbReference type="SUPFAM" id="SSF103473">
    <property type="entry name" value="MFS general substrate transporter"/>
    <property type="match status" value="1"/>
</dbReference>
<evidence type="ECO:0000256" key="1">
    <source>
        <dbReference type="ARBA" id="ARBA00004651"/>
    </source>
</evidence>
<dbReference type="Gene3D" id="1.20.1250.20">
    <property type="entry name" value="MFS general substrate transporter like domains"/>
    <property type="match status" value="1"/>
</dbReference>
<evidence type="ECO:0000256" key="4">
    <source>
        <dbReference type="ARBA" id="ARBA00023136"/>
    </source>
</evidence>
<dbReference type="InterPro" id="IPR036259">
    <property type="entry name" value="MFS_trans_sf"/>
</dbReference>
<evidence type="ECO:0000256" key="3">
    <source>
        <dbReference type="ARBA" id="ARBA00022989"/>
    </source>
</evidence>
<dbReference type="InterPro" id="IPR024671">
    <property type="entry name" value="Atg22-like"/>
</dbReference>
<keyword evidence="2 5" id="KW-0812">Transmembrane</keyword>
<dbReference type="EMBL" id="FOUY01000048">
    <property type="protein sequence ID" value="SFO36991.1"/>
    <property type="molecule type" value="Genomic_DNA"/>
</dbReference>
<feature type="transmembrane region" description="Helical" evidence="5">
    <location>
        <begin position="40"/>
        <end position="59"/>
    </location>
</feature>
<evidence type="ECO:0000313" key="8">
    <source>
        <dbReference type="Proteomes" id="UP000199614"/>
    </source>
</evidence>
<evidence type="ECO:0000259" key="6">
    <source>
        <dbReference type="PROSITE" id="PS50850"/>
    </source>
</evidence>
<feature type="transmembrane region" description="Helical" evidence="5">
    <location>
        <begin position="66"/>
        <end position="85"/>
    </location>
</feature>